<gene>
    <name evidence="2" type="ORF">DI396_05980</name>
</gene>
<protein>
    <submittedName>
        <fullName evidence="2">Uncharacterized protein</fullName>
    </submittedName>
</protein>
<name>A0A2V4NPZ8_9RHOB</name>
<dbReference type="Proteomes" id="UP000248012">
    <property type="component" value="Unassembled WGS sequence"/>
</dbReference>
<evidence type="ECO:0000313" key="3">
    <source>
        <dbReference type="Proteomes" id="UP000248012"/>
    </source>
</evidence>
<dbReference type="AlphaFoldDB" id="A0A2V4NPZ8"/>
<reference evidence="2 3" key="1">
    <citation type="submission" date="2018-05" db="EMBL/GenBank/DDBJ databases">
        <title>Oceanovita maritima gen. nov., sp. nov., a marine bacterium in the family Rhodobacteraceae isolated from surface seawater of Lundu port Xiamen, China.</title>
        <authorList>
            <person name="Hetharua B.H."/>
            <person name="Min D."/>
            <person name="Liao H."/>
            <person name="Tian Y."/>
        </authorList>
    </citation>
    <scope>NUCLEOTIDE SEQUENCE [LARGE SCALE GENOMIC DNA]</scope>
    <source>
        <strain evidence="2 3">FSX-11</strain>
    </source>
</reference>
<feature type="region of interest" description="Disordered" evidence="1">
    <location>
        <begin position="421"/>
        <end position="440"/>
    </location>
</feature>
<accession>A0A2V4NPZ8</accession>
<keyword evidence="3" id="KW-1185">Reference proteome</keyword>
<comment type="caution">
    <text evidence="2">The sequence shown here is derived from an EMBL/GenBank/DDBJ whole genome shotgun (WGS) entry which is preliminary data.</text>
</comment>
<organism evidence="2 3">
    <name type="scientific">Litorivita pollutaquae</name>
    <dbReference type="NCBI Taxonomy" id="2200892"/>
    <lineage>
        <taxon>Bacteria</taxon>
        <taxon>Pseudomonadati</taxon>
        <taxon>Pseudomonadota</taxon>
        <taxon>Alphaproteobacteria</taxon>
        <taxon>Rhodobacterales</taxon>
        <taxon>Paracoccaceae</taxon>
        <taxon>Litorivita</taxon>
    </lineage>
</organism>
<dbReference type="EMBL" id="QFVT01000003">
    <property type="protein sequence ID" value="PYC48517.1"/>
    <property type="molecule type" value="Genomic_DNA"/>
</dbReference>
<dbReference type="OrthoDB" id="7834507at2"/>
<evidence type="ECO:0000256" key="1">
    <source>
        <dbReference type="SAM" id="MobiDB-lite"/>
    </source>
</evidence>
<proteinExistence type="predicted"/>
<evidence type="ECO:0000313" key="2">
    <source>
        <dbReference type="EMBL" id="PYC48517.1"/>
    </source>
</evidence>
<sequence>MRLILARPRAGRHSCTMCATPIKPSAPTDAASAATSDAAPAAEWVRDLAGALRETRDARHAEAGIDMDQILTERAEQRARWDALEAAEAAAKKAAKTAAAPPPAGPAAISDTKALTTLIEESLNDEEAEPPNTAMPQHVTYEGGYPAMLALLDKRRAPISYGEGESLPPLDVNLAPYCTEIIGKVPPEIKSSRSGYATKYRALARELKGLPMLCHLHAMLIAHLRKESQPPHCAALFVRLWTEHSDLLLEHLNARWQVSAITTFSEHGLTEGQRRSGLGLSVLLNTMKLYESERLYSGAKPKQPHSTKTQVRGRLPLEMDTYSIVNGGLDVALLGRLWVDAEEDEVIRPLAQNLLEMLNKDTRNVFRRMRMMRTQLVEMRASRSAKRRALMAAYDAAVEAEEAAAESPAPDLAEIAEKAAARLAADDTGPTRHPARQPKD</sequence>